<dbReference type="InterPro" id="IPR003594">
    <property type="entry name" value="HATPase_dom"/>
</dbReference>
<evidence type="ECO:0000313" key="16">
    <source>
        <dbReference type="EMBL" id="OJH42283.1"/>
    </source>
</evidence>
<evidence type="ECO:0000259" key="15">
    <source>
        <dbReference type="PROSITE" id="PS50894"/>
    </source>
</evidence>
<dbReference type="InterPro" id="IPR051315">
    <property type="entry name" value="Bact_Chemotaxis_CheA"/>
</dbReference>
<evidence type="ECO:0000256" key="10">
    <source>
        <dbReference type="ARBA" id="ARBA00023012"/>
    </source>
</evidence>
<dbReference type="PANTHER" id="PTHR43395:SF1">
    <property type="entry name" value="CHEMOTAXIS PROTEIN CHEA"/>
    <property type="match status" value="1"/>
</dbReference>
<feature type="modified residue" description="Phosphohistidine" evidence="11">
    <location>
        <position position="47"/>
    </location>
</feature>
<dbReference type="SUPFAM" id="SSF47384">
    <property type="entry name" value="Homodimeric domain of signal transducing histidine kinase"/>
    <property type="match status" value="1"/>
</dbReference>
<proteinExistence type="predicted"/>
<evidence type="ECO:0000256" key="4">
    <source>
        <dbReference type="ARBA" id="ARBA00022500"/>
    </source>
</evidence>
<dbReference type="InterPro" id="IPR004358">
    <property type="entry name" value="Sig_transdc_His_kin-like_C"/>
</dbReference>
<keyword evidence="7" id="KW-0547">Nucleotide-binding</keyword>
<evidence type="ECO:0000256" key="9">
    <source>
        <dbReference type="ARBA" id="ARBA00022840"/>
    </source>
</evidence>
<dbReference type="Proteomes" id="UP000182229">
    <property type="component" value="Unassembled WGS sequence"/>
</dbReference>
<dbReference type="STRING" id="83449.BON30_03495"/>
<evidence type="ECO:0000256" key="6">
    <source>
        <dbReference type="ARBA" id="ARBA00022679"/>
    </source>
</evidence>
<evidence type="ECO:0000256" key="8">
    <source>
        <dbReference type="ARBA" id="ARBA00022777"/>
    </source>
</evidence>
<name>A0A1L9BJ56_9BACT</name>
<evidence type="ECO:0000259" key="14">
    <source>
        <dbReference type="PROSITE" id="PS50851"/>
    </source>
</evidence>
<feature type="domain" description="Histidine kinase" evidence="13">
    <location>
        <begin position="358"/>
        <end position="600"/>
    </location>
</feature>
<dbReference type="GO" id="GO:0005737">
    <property type="term" value="C:cytoplasm"/>
    <property type="evidence" value="ECO:0007669"/>
    <property type="project" value="InterPro"/>
</dbReference>
<dbReference type="GO" id="GO:0000155">
    <property type="term" value="F:phosphorelay sensor kinase activity"/>
    <property type="evidence" value="ECO:0007669"/>
    <property type="project" value="InterPro"/>
</dbReference>
<dbReference type="InterPro" id="IPR035891">
    <property type="entry name" value="CheY-binding_CheA"/>
</dbReference>
<dbReference type="SUPFAM" id="SSF47226">
    <property type="entry name" value="Histidine-containing phosphotransfer domain, HPT domain"/>
    <property type="match status" value="1"/>
</dbReference>
<dbReference type="OrthoDB" id="9803176at2"/>
<dbReference type="SMART" id="SM00260">
    <property type="entry name" value="CheW"/>
    <property type="match status" value="1"/>
</dbReference>
<dbReference type="PROSITE" id="PS50851">
    <property type="entry name" value="CHEW"/>
    <property type="match status" value="1"/>
</dbReference>
<dbReference type="InterPro" id="IPR002545">
    <property type="entry name" value="CheW-lke_dom"/>
</dbReference>
<organism evidence="16 17">
    <name type="scientific">Cystobacter ferrugineus</name>
    <dbReference type="NCBI Taxonomy" id="83449"/>
    <lineage>
        <taxon>Bacteria</taxon>
        <taxon>Pseudomonadati</taxon>
        <taxon>Myxococcota</taxon>
        <taxon>Myxococcia</taxon>
        <taxon>Myxococcales</taxon>
        <taxon>Cystobacterineae</taxon>
        <taxon>Archangiaceae</taxon>
        <taxon>Cystobacter</taxon>
    </lineage>
</organism>
<evidence type="ECO:0000256" key="3">
    <source>
        <dbReference type="ARBA" id="ARBA00021495"/>
    </source>
</evidence>
<keyword evidence="5 11" id="KW-0597">Phosphoprotein</keyword>
<keyword evidence="8" id="KW-0418">Kinase</keyword>
<evidence type="ECO:0000313" key="17">
    <source>
        <dbReference type="Proteomes" id="UP000182229"/>
    </source>
</evidence>
<dbReference type="SMART" id="SM01231">
    <property type="entry name" value="H-kinase_dim"/>
    <property type="match status" value="1"/>
</dbReference>
<feature type="domain" description="HPt" evidence="15">
    <location>
        <begin position="1"/>
        <end position="104"/>
    </location>
</feature>
<dbReference type="Gene3D" id="1.20.120.160">
    <property type="entry name" value="HPT domain"/>
    <property type="match status" value="1"/>
</dbReference>
<accession>A0A1L9BJ56</accession>
<dbReference type="InterPro" id="IPR037006">
    <property type="entry name" value="CheA-like_homodim_sf"/>
</dbReference>
<evidence type="ECO:0000256" key="7">
    <source>
        <dbReference type="ARBA" id="ARBA00022741"/>
    </source>
</evidence>
<gene>
    <name evidence="16" type="ORF">BON30_03495</name>
</gene>
<dbReference type="Gene3D" id="3.30.70.1110">
    <property type="entry name" value="Histidine kinase CheA-like, P2 response regulator-binding domain"/>
    <property type="match status" value="1"/>
</dbReference>
<evidence type="ECO:0000256" key="1">
    <source>
        <dbReference type="ARBA" id="ARBA00000085"/>
    </source>
</evidence>
<dbReference type="EC" id="2.7.13.3" evidence="2"/>
<evidence type="ECO:0000256" key="5">
    <source>
        <dbReference type="ARBA" id="ARBA00022553"/>
    </source>
</evidence>
<dbReference type="PROSITE" id="PS50894">
    <property type="entry name" value="HPT"/>
    <property type="match status" value="1"/>
</dbReference>
<reference evidence="16 17" key="2">
    <citation type="submission" date="2016-12" db="EMBL/GenBank/DDBJ databases">
        <title>Draft Genome Sequence of Cystobacter ferrugineus Strain Cbfe23.</title>
        <authorList>
            <person name="Akbar S."/>
            <person name="Dowd S.E."/>
            <person name="Stevens D.C."/>
        </authorList>
    </citation>
    <scope>NUCLEOTIDE SEQUENCE [LARGE SCALE GENOMIC DNA]</scope>
    <source>
        <strain evidence="16 17">Cbfe23</strain>
    </source>
</reference>
<dbReference type="SUPFAM" id="SSF55052">
    <property type="entry name" value="CheY-binding domain of CheA"/>
    <property type="match status" value="1"/>
</dbReference>
<keyword evidence="17" id="KW-1185">Reference proteome</keyword>
<dbReference type="InterPro" id="IPR037052">
    <property type="entry name" value="CheA-like_P2_sf"/>
</dbReference>
<dbReference type="Pfam" id="PF02518">
    <property type="entry name" value="HATPase_c"/>
    <property type="match status" value="1"/>
</dbReference>
<evidence type="ECO:0000256" key="2">
    <source>
        <dbReference type="ARBA" id="ARBA00012438"/>
    </source>
</evidence>
<dbReference type="InterPro" id="IPR036097">
    <property type="entry name" value="HisK_dim/P_sf"/>
</dbReference>
<sequence length="733" mass="77896">MTMDMSRYLGLFLTEASEHLEGLGRDLVQLEREGARAVVDSMFRHAHSVKGMASSMGFESIAVLAHRVEDLVDAIRQDPGRLERTLVDLLLAATDAMLAQVRCVADNRTPEDASALLGQLAERVSVLTGQAPSATRVLSRLTDSIASATVSVPPPAPAAPPPAPSAPPPAPVEPAPIVAAPPAPPIEPMGADFLAEVSPGTGSASTAAAQLATSVVKAVKAQELARPDTEPKKLPRWTMHLRISPTCQTPGVRAFLMHKRLLGVGTLHDLRPGLDDLKAGRIPEGNIQLELESAESEDGIRKALRNVADVELVSMTPVVAAAPAANPASALQASAEASRGATATGADGVRTVRVRTELLDHFLDTAGELLLATARLRELGKMLPEGSRPPIEEGVYRLHTLVKDLHDKVMSARMTPLSTITDRLPRAARDIARRKEREVELVITGAEIELDRAILDDLADPLLHLLRNCIDHGLESPEERVAAGKPPRGRVVVSVRRVRDRVVLEMEDDGRGMNVAKLKEAAVARGAVSPEAAARMADREALMLSCLPGVSTAKDVSEISGRGVGMDAVKRVAENVGGTLEIESELGRGSRFTLRLPLTVAVVQLLLVSVGEEVFGLPIAKVVGALEADSEKLERSRQIPLLPHNQGLLPVYALGELVGVEASPRRGGVRPYVVMEGDSGRVALAVDKLMGQEEAVLKPLSRPLDLLPGLSGVTILGTGRPVFILDVPRLLSA</sequence>
<dbReference type="AlphaFoldDB" id="A0A1L9BJ56"/>
<dbReference type="Pfam" id="PF01627">
    <property type="entry name" value="Hpt"/>
    <property type="match status" value="1"/>
</dbReference>
<dbReference type="Pfam" id="PF02895">
    <property type="entry name" value="H-kinase_dim"/>
    <property type="match status" value="1"/>
</dbReference>
<dbReference type="Gene3D" id="1.10.287.560">
    <property type="entry name" value="Histidine kinase CheA-like, homodimeric domain"/>
    <property type="match status" value="1"/>
</dbReference>
<dbReference type="InterPro" id="IPR004105">
    <property type="entry name" value="CheA-like_dim"/>
</dbReference>
<dbReference type="InterPro" id="IPR008207">
    <property type="entry name" value="Sig_transdc_His_kin_Hpt_dom"/>
</dbReference>
<dbReference type="InterPro" id="IPR036641">
    <property type="entry name" value="HPT_dom_sf"/>
</dbReference>
<keyword evidence="4" id="KW-0145">Chemotaxis</keyword>
<dbReference type="SMART" id="SM00387">
    <property type="entry name" value="HATPase_c"/>
    <property type="match status" value="1"/>
</dbReference>
<dbReference type="EMBL" id="MPIN01000001">
    <property type="protein sequence ID" value="OJH42283.1"/>
    <property type="molecule type" value="Genomic_DNA"/>
</dbReference>
<feature type="domain" description="CheW-like" evidence="14">
    <location>
        <begin position="602"/>
        <end position="733"/>
    </location>
</feature>
<dbReference type="Gene3D" id="3.30.565.10">
    <property type="entry name" value="Histidine kinase-like ATPase, C-terminal domain"/>
    <property type="match status" value="1"/>
</dbReference>
<dbReference type="SUPFAM" id="SSF55874">
    <property type="entry name" value="ATPase domain of HSP90 chaperone/DNA topoisomerase II/histidine kinase"/>
    <property type="match status" value="1"/>
</dbReference>
<keyword evidence="6" id="KW-0808">Transferase</keyword>
<dbReference type="GO" id="GO:0006935">
    <property type="term" value="P:chemotaxis"/>
    <property type="evidence" value="ECO:0007669"/>
    <property type="project" value="UniProtKB-KW"/>
</dbReference>
<comment type="catalytic activity">
    <reaction evidence="1">
        <text>ATP + protein L-histidine = ADP + protein N-phospho-L-histidine.</text>
        <dbReference type="EC" id="2.7.13.3"/>
    </reaction>
</comment>
<dbReference type="Pfam" id="PF01584">
    <property type="entry name" value="CheW"/>
    <property type="match status" value="1"/>
</dbReference>
<comment type="caution">
    <text evidence="16">The sequence shown here is derived from an EMBL/GenBank/DDBJ whole genome shotgun (WGS) entry which is preliminary data.</text>
</comment>
<dbReference type="CDD" id="cd00088">
    <property type="entry name" value="HPT"/>
    <property type="match status" value="1"/>
</dbReference>
<dbReference type="FunFam" id="3.30.565.10:FF:000016">
    <property type="entry name" value="Chemotaxis protein CheA, putative"/>
    <property type="match status" value="1"/>
</dbReference>
<keyword evidence="9" id="KW-0067">ATP-binding</keyword>
<dbReference type="PANTHER" id="PTHR43395">
    <property type="entry name" value="SENSOR HISTIDINE KINASE CHEA"/>
    <property type="match status" value="1"/>
</dbReference>
<dbReference type="InterPro" id="IPR036890">
    <property type="entry name" value="HATPase_C_sf"/>
</dbReference>
<dbReference type="Gene3D" id="2.30.30.40">
    <property type="entry name" value="SH3 Domains"/>
    <property type="match status" value="1"/>
</dbReference>
<evidence type="ECO:0000259" key="13">
    <source>
        <dbReference type="PROSITE" id="PS50109"/>
    </source>
</evidence>
<dbReference type="RefSeq" id="WP_071896374.1">
    <property type="nucleotide sequence ID" value="NZ_MPIN01000001.1"/>
</dbReference>
<dbReference type="PRINTS" id="PR00344">
    <property type="entry name" value="BCTRLSENSOR"/>
</dbReference>
<dbReference type="PROSITE" id="PS50109">
    <property type="entry name" value="HIS_KIN"/>
    <property type="match status" value="1"/>
</dbReference>
<keyword evidence="10" id="KW-0902">Two-component regulatory system</keyword>
<evidence type="ECO:0000256" key="11">
    <source>
        <dbReference type="PROSITE-ProRule" id="PRU00110"/>
    </source>
</evidence>
<dbReference type="SMART" id="SM00073">
    <property type="entry name" value="HPT"/>
    <property type="match status" value="1"/>
</dbReference>
<dbReference type="InterPro" id="IPR005467">
    <property type="entry name" value="His_kinase_dom"/>
</dbReference>
<dbReference type="GO" id="GO:0005524">
    <property type="term" value="F:ATP binding"/>
    <property type="evidence" value="ECO:0007669"/>
    <property type="project" value="UniProtKB-KW"/>
</dbReference>
<protein>
    <recommendedName>
        <fullName evidence="3">Chemotaxis protein CheA</fullName>
        <ecNumber evidence="2">2.7.13.3</ecNumber>
    </recommendedName>
</protein>
<dbReference type="SUPFAM" id="SSF50341">
    <property type="entry name" value="CheW-like"/>
    <property type="match status" value="1"/>
</dbReference>
<dbReference type="InterPro" id="IPR036061">
    <property type="entry name" value="CheW-like_dom_sf"/>
</dbReference>
<feature type="region of interest" description="Disordered" evidence="12">
    <location>
        <begin position="152"/>
        <end position="183"/>
    </location>
</feature>
<dbReference type="InterPro" id="IPR010808">
    <property type="entry name" value="CheA_P2-bd"/>
</dbReference>
<evidence type="ECO:0000256" key="12">
    <source>
        <dbReference type="SAM" id="MobiDB-lite"/>
    </source>
</evidence>
<dbReference type="Pfam" id="PF07194">
    <property type="entry name" value="P2"/>
    <property type="match status" value="1"/>
</dbReference>
<reference evidence="17" key="1">
    <citation type="submission" date="2016-11" db="EMBL/GenBank/DDBJ databases">
        <authorList>
            <person name="Shukria A."/>
            <person name="Stevens D.C."/>
        </authorList>
    </citation>
    <scope>NUCLEOTIDE SEQUENCE [LARGE SCALE GENOMIC DNA]</scope>
    <source>
        <strain evidence="17">Cbfe23</strain>
    </source>
</reference>